<evidence type="ECO:0000313" key="1">
    <source>
        <dbReference type="EMBL" id="EWY38687.1"/>
    </source>
</evidence>
<reference evidence="1 2" key="1">
    <citation type="submission" date="2013-08" db="EMBL/GenBank/DDBJ databases">
        <title>The genome sequence of Skermanella stibiiresistens.</title>
        <authorList>
            <person name="Zhu W."/>
            <person name="Wang G."/>
        </authorList>
    </citation>
    <scope>NUCLEOTIDE SEQUENCE [LARGE SCALE GENOMIC DNA]</scope>
    <source>
        <strain evidence="1 2">SB22</strain>
    </source>
</reference>
<gene>
    <name evidence="1" type="ORF">N825_10855</name>
</gene>
<sequence length="293" mass="32433">MPTPLLFQQIVPVDDAQLALTEKHLIALGPALEAYFLELRRETDVELVSLPPAVAGSPYPYGRCEEITGDLHKRLTKRLENPGCEVERAIRRLMAEGGAFRRVWGVLRDQYFQNALQLGGLYVDVSNDTVVVTKPKVEILPMEGSGLVSVRDLAHFRQTAERYWKASIYANHLVPSLAPVLPMISASLGRLAPGLQSACNYMIELMCLDGFRQAEAWLRDGPAPPPEVAEAVLAGVPAGMRPAFMPEGRSEAVAACQRARAANVHADPAWRRERIMDYLGMMEFRRTQLGAKT</sequence>
<dbReference type="OrthoDB" id="5573608at2"/>
<organism evidence="1 2">
    <name type="scientific">Skermanella stibiiresistens SB22</name>
    <dbReference type="NCBI Taxonomy" id="1385369"/>
    <lineage>
        <taxon>Bacteria</taxon>
        <taxon>Pseudomonadati</taxon>
        <taxon>Pseudomonadota</taxon>
        <taxon>Alphaproteobacteria</taxon>
        <taxon>Rhodospirillales</taxon>
        <taxon>Azospirillaceae</taxon>
        <taxon>Skermanella</taxon>
    </lineage>
</organism>
<protein>
    <submittedName>
        <fullName evidence="1">Uncharacterized protein</fullName>
    </submittedName>
</protein>
<name>W9H1W0_9PROT</name>
<proteinExistence type="predicted"/>
<dbReference type="RefSeq" id="WP_051512670.1">
    <property type="nucleotide sequence ID" value="NZ_AVFL01000016.1"/>
</dbReference>
<dbReference type="AlphaFoldDB" id="W9H1W0"/>
<keyword evidence="2" id="KW-1185">Reference proteome</keyword>
<evidence type="ECO:0000313" key="2">
    <source>
        <dbReference type="Proteomes" id="UP000019486"/>
    </source>
</evidence>
<dbReference type="Proteomes" id="UP000019486">
    <property type="component" value="Unassembled WGS sequence"/>
</dbReference>
<dbReference type="PATRIC" id="fig|1385369.3.peg.4150"/>
<accession>W9H1W0</accession>
<comment type="caution">
    <text evidence="1">The sequence shown here is derived from an EMBL/GenBank/DDBJ whole genome shotgun (WGS) entry which is preliminary data.</text>
</comment>
<dbReference type="EMBL" id="AVFL01000016">
    <property type="protein sequence ID" value="EWY38687.1"/>
    <property type="molecule type" value="Genomic_DNA"/>
</dbReference>